<dbReference type="Proteomes" id="UP001236415">
    <property type="component" value="Chromosome"/>
</dbReference>
<dbReference type="EMBL" id="CP127162">
    <property type="protein sequence ID" value="WIV17661.1"/>
    <property type="molecule type" value="Genomic_DNA"/>
</dbReference>
<keyword evidence="1" id="KW-0812">Transmembrane</keyword>
<sequence>MLKMLIYPFFLNLVEDKLVFVIVPVLLSVILYILFVRVLYRMAKAAEQIRG</sequence>
<dbReference type="RefSeq" id="WP_285742310.1">
    <property type="nucleotide sequence ID" value="NZ_CP127162.1"/>
</dbReference>
<evidence type="ECO:0000313" key="2">
    <source>
        <dbReference type="EMBL" id="WIV17661.1"/>
    </source>
</evidence>
<protein>
    <submittedName>
        <fullName evidence="2">Uncharacterized protein</fullName>
    </submittedName>
</protein>
<proteinExistence type="predicted"/>
<feature type="transmembrane region" description="Helical" evidence="1">
    <location>
        <begin position="20"/>
        <end position="40"/>
    </location>
</feature>
<reference evidence="2 3" key="1">
    <citation type="submission" date="2023-06" db="EMBL/GenBank/DDBJ databases">
        <title>Paenibacillus polygonum sp. nov., an endophytic bacterium, isolated from Polygonum lapathifolium L. in Nanji Wetland National Nature Reserve, South of Poyang Lake, Jiangxi Province, China.</title>
        <authorList>
            <person name="Yu Z."/>
        </authorList>
    </citation>
    <scope>NUCLEOTIDE SEQUENCE [LARGE SCALE GENOMIC DNA]</scope>
    <source>
        <strain evidence="2 3">C31</strain>
    </source>
</reference>
<keyword evidence="3" id="KW-1185">Reference proteome</keyword>
<gene>
    <name evidence="2" type="ORF">QPK24_14655</name>
</gene>
<keyword evidence="1" id="KW-1133">Transmembrane helix</keyword>
<evidence type="ECO:0000313" key="3">
    <source>
        <dbReference type="Proteomes" id="UP001236415"/>
    </source>
</evidence>
<organism evidence="2 3">
    <name type="scientific">Paenibacillus polygoni</name>
    <dbReference type="NCBI Taxonomy" id="3050112"/>
    <lineage>
        <taxon>Bacteria</taxon>
        <taxon>Bacillati</taxon>
        <taxon>Bacillota</taxon>
        <taxon>Bacilli</taxon>
        <taxon>Bacillales</taxon>
        <taxon>Paenibacillaceae</taxon>
        <taxon>Paenibacillus</taxon>
    </lineage>
</organism>
<accession>A0ABY8WXB0</accession>
<name>A0ABY8WXB0_9BACL</name>
<keyword evidence="1" id="KW-0472">Membrane</keyword>
<evidence type="ECO:0000256" key="1">
    <source>
        <dbReference type="SAM" id="Phobius"/>
    </source>
</evidence>